<dbReference type="InterPro" id="IPR011054">
    <property type="entry name" value="Rudment_hybrid_motif"/>
</dbReference>
<comment type="catalytic activity">
    <reaction evidence="4 5">
        <text>5-amino-1-(5-phospho-beta-D-ribosyl)imidazole + hydrogencarbonate + ATP = 5-carboxyamino-1-(5-phospho-D-ribosyl)imidazole + ADP + phosphate + 2 H(+)</text>
        <dbReference type="Rhea" id="RHEA:19317"/>
        <dbReference type="ChEBI" id="CHEBI:15378"/>
        <dbReference type="ChEBI" id="CHEBI:17544"/>
        <dbReference type="ChEBI" id="CHEBI:30616"/>
        <dbReference type="ChEBI" id="CHEBI:43474"/>
        <dbReference type="ChEBI" id="CHEBI:58730"/>
        <dbReference type="ChEBI" id="CHEBI:137981"/>
        <dbReference type="ChEBI" id="CHEBI:456216"/>
        <dbReference type="EC" id="6.3.4.18"/>
    </reaction>
</comment>
<protein>
    <recommendedName>
        <fullName evidence="4 5">N5-carboxyaminoimidazole ribonucleotide synthase</fullName>
        <shortName evidence="4 5">N5-CAIR synthase</shortName>
        <ecNumber evidence="4 5">6.3.4.18</ecNumber>
    </recommendedName>
    <alternativeName>
        <fullName evidence="4 5">5-(carboxyamino)imidazole ribonucleotide synthetase</fullName>
    </alternativeName>
</protein>
<comment type="similarity">
    <text evidence="4 5">Belongs to the PurK/PurT family.</text>
</comment>
<comment type="caution">
    <text evidence="7">The sequence shown here is derived from an EMBL/GenBank/DDBJ whole genome shotgun (WGS) entry which is preliminary data.</text>
</comment>
<dbReference type="GO" id="GO:0004638">
    <property type="term" value="F:phosphoribosylaminoimidazole carboxylase activity"/>
    <property type="evidence" value="ECO:0007669"/>
    <property type="project" value="InterPro"/>
</dbReference>
<dbReference type="Gene3D" id="3.30.470.20">
    <property type="entry name" value="ATP-grasp fold, B domain"/>
    <property type="match status" value="1"/>
</dbReference>
<dbReference type="AlphaFoldDB" id="A0A1S1Z474"/>
<organism evidence="7 8">
    <name type="scientific">Flammeovirga pacifica</name>
    <dbReference type="NCBI Taxonomy" id="915059"/>
    <lineage>
        <taxon>Bacteria</taxon>
        <taxon>Pseudomonadati</taxon>
        <taxon>Bacteroidota</taxon>
        <taxon>Cytophagia</taxon>
        <taxon>Cytophagales</taxon>
        <taxon>Flammeovirgaceae</taxon>
        <taxon>Flammeovirga</taxon>
    </lineage>
</organism>
<feature type="binding site" evidence="4">
    <location>
        <begin position="170"/>
        <end position="173"/>
    </location>
    <ligand>
        <name>ATP</name>
        <dbReference type="ChEBI" id="CHEBI:30616"/>
    </ligand>
</feature>
<dbReference type="InterPro" id="IPR054350">
    <property type="entry name" value="PurT/PurK_preATP-grasp"/>
</dbReference>
<evidence type="ECO:0000313" key="7">
    <source>
        <dbReference type="EMBL" id="OHX68041.1"/>
    </source>
</evidence>
<keyword evidence="8" id="KW-1185">Reference proteome</keyword>
<dbReference type="SUPFAM" id="SSF52440">
    <property type="entry name" value="PreATP-grasp domain"/>
    <property type="match status" value="1"/>
</dbReference>
<keyword evidence="3 4" id="KW-0067">ATP-binding</keyword>
<dbReference type="RefSeq" id="WP_044220342.1">
    <property type="nucleotide sequence ID" value="NZ_JRYR02000001.1"/>
</dbReference>
<feature type="binding site" evidence="4">
    <location>
        <position position="178"/>
    </location>
    <ligand>
        <name>ATP</name>
        <dbReference type="ChEBI" id="CHEBI:30616"/>
    </ligand>
</feature>
<dbReference type="GO" id="GO:0034028">
    <property type="term" value="F:5-(carboxyamino)imidazole ribonucleotide synthase activity"/>
    <property type="evidence" value="ECO:0007669"/>
    <property type="project" value="UniProtKB-UniRule"/>
</dbReference>
<dbReference type="InterPro" id="IPR016185">
    <property type="entry name" value="PreATP-grasp_dom_sf"/>
</dbReference>
<name>A0A1S1Z474_FLAPC</name>
<sequence length="372" mass="41185">MKKVGVLGGGQLGRMMIQSAMNLNIQVKTLDPDPNAPCKATAHEFIVGSLNDYDTVIDFAKDVDVLTIEIENVNTEALIDLQNKGVTVYPKPEHIQMIQDKRVQKQFYIDNNIPTSPFVLIDSIDQLNNHTDMLPAVMKVGKGGYDGRGVQVMKSTDDFSKGFEAPSLLEKMVDIDKEIAIIAARNANGEISIFPAVEVVYHESNLVDYLLSPATITTEVEEKAKEIATSLVAKMEFVGLLAIEFFVDKEGQVIVNEIAPRTHNSGHQTIEGNITSQFDQHIRSILNLPLGNTSRRSASAMVNVLGEKGYTGEAIYEGLDEVLKLPGVYIHLYEKFMTKPERKMGHITIIAPSKDELFDKVDAVKKHFKVIA</sequence>
<dbReference type="PANTHER" id="PTHR11609:SF5">
    <property type="entry name" value="PHOSPHORIBOSYLAMINOIMIDAZOLE CARBOXYLASE"/>
    <property type="match status" value="1"/>
</dbReference>
<feature type="binding site" evidence="4">
    <location>
        <position position="139"/>
    </location>
    <ligand>
        <name>ATP</name>
        <dbReference type="ChEBI" id="CHEBI:30616"/>
    </ligand>
</feature>
<dbReference type="InterPro" id="IPR011761">
    <property type="entry name" value="ATP-grasp"/>
</dbReference>
<gene>
    <name evidence="4 5" type="primary">purK</name>
    <name evidence="7" type="ORF">NH26_17675</name>
</gene>
<comment type="function">
    <text evidence="5">Catalyzes the ATP-dependent conversion of 5-aminoimidazole ribonucleotide (AIR) and HCO(3)- to N5-carboxyaminoimidazole ribonucleotide (N5-CAIR).</text>
</comment>
<dbReference type="Pfam" id="PF17769">
    <property type="entry name" value="PurK_C"/>
    <property type="match status" value="1"/>
</dbReference>
<dbReference type="Gene3D" id="3.30.1490.20">
    <property type="entry name" value="ATP-grasp fold, A domain"/>
    <property type="match status" value="1"/>
</dbReference>
<dbReference type="OrthoDB" id="9804625at2"/>
<evidence type="ECO:0000313" key="8">
    <source>
        <dbReference type="Proteomes" id="UP000179797"/>
    </source>
</evidence>
<accession>A0A1S1Z474</accession>
<dbReference type="InterPro" id="IPR040686">
    <property type="entry name" value="PurK_C"/>
</dbReference>
<reference evidence="7 8" key="1">
    <citation type="journal article" date="2012" name="Int. J. Syst. Evol. Microbiol.">
        <title>Flammeovirga pacifica sp. nov., isolated from deep-sea sediment.</title>
        <authorList>
            <person name="Xu H."/>
            <person name="Fu Y."/>
            <person name="Yang N."/>
            <person name="Ding Z."/>
            <person name="Lai Q."/>
            <person name="Zeng R."/>
        </authorList>
    </citation>
    <scope>NUCLEOTIDE SEQUENCE [LARGE SCALE GENOMIC DNA]</scope>
    <source>
        <strain evidence="8">DSM 24597 / LMG 26175 / WPAGA1</strain>
    </source>
</reference>
<comment type="subunit">
    <text evidence="4 5">Homodimer.</text>
</comment>
<dbReference type="Pfam" id="PF22660">
    <property type="entry name" value="RS_preATP-grasp-like"/>
    <property type="match status" value="1"/>
</dbReference>
<dbReference type="InterPro" id="IPR013815">
    <property type="entry name" value="ATP_grasp_subdomain_1"/>
</dbReference>
<feature type="binding site" evidence="4">
    <location>
        <begin position="256"/>
        <end position="257"/>
    </location>
    <ligand>
        <name>ATP</name>
        <dbReference type="ChEBI" id="CHEBI:30616"/>
    </ligand>
</feature>
<feature type="domain" description="ATP-grasp" evidence="6">
    <location>
        <begin position="105"/>
        <end position="286"/>
    </location>
</feature>
<dbReference type="GO" id="GO:0046872">
    <property type="term" value="F:metal ion binding"/>
    <property type="evidence" value="ECO:0007669"/>
    <property type="project" value="InterPro"/>
</dbReference>
<dbReference type="Proteomes" id="UP000179797">
    <property type="component" value="Unassembled WGS sequence"/>
</dbReference>
<dbReference type="SUPFAM" id="SSF51246">
    <property type="entry name" value="Rudiment single hybrid motif"/>
    <property type="match status" value="1"/>
</dbReference>
<dbReference type="EC" id="6.3.4.18" evidence="4 5"/>
<dbReference type="GO" id="GO:0005524">
    <property type="term" value="F:ATP binding"/>
    <property type="evidence" value="ECO:0007669"/>
    <property type="project" value="UniProtKB-UniRule"/>
</dbReference>
<dbReference type="GO" id="GO:0006189">
    <property type="term" value="P:'de novo' IMP biosynthetic process"/>
    <property type="evidence" value="ECO:0007669"/>
    <property type="project" value="UniProtKB-UniRule"/>
</dbReference>
<dbReference type="NCBIfam" id="NF004679">
    <property type="entry name" value="PRK06019.1-5"/>
    <property type="match status" value="1"/>
</dbReference>
<evidence type="ECO:0000256" key="4">
    <source>
        <dbReference type="HAMAP-Rule" id="MF_01928"/>
    </source>
</evidence>
<dbReference type="InterPro" id="IPR005875">
    <property type="entry name" value="PurK"/>
</dbReference>
<dbReference type="Pfam" id="PF02222">
    <property type="entry name" value="ATP-grasp"/>
    <property type="match status" value="1"/>
</dbReference>
<dbReference type="Gene3D" id="3.40.50.20">
    <property type="match status" value="1"/>
</dbReference>
<proteinExistence type="inferred from homology"/>
<keyword evidence="2 4" id="KW-0658">Purine biosynthesis</keyword>
<evidence type="ECO:0000256" key="1">
    <source>
        <dbReference type="ARBA" id="ARBA00022741"/>
    </source>
</evidence>
<dbReference type="PROSITE" id="PS50975">
    <property type="entry name" value="ATP_GRASP"/>
    <property type="match status" value="1"/>
</dbReference>
<keyword evidence="1 4" id="KW-0547">Nucleotide-binding</keyword>
<dbReference type="HAMAP" id="MF_01928">
    <property type="entry name" value="PurK"/>
    <property type="match status" value="1"/>
</dbReference>
<keyword evidence="4 5" id="KW-0436">Ligase</keyword>
<evidence type="ECO:0000256" key="2">
    <source>
        <dbReference type="ARBA" id="ARBA00022755"/>
    </source>
</evidence>
<evidence type="ECO:0000259" key="6">
    <source>
        <dbReference type="PROSITE" id="PS50975"/>
    </source>
</evidence>
<dbReference type="SUPFAM" id="SSF56059">
    <property type="entry name" value="Glutathione synthetase ATP-binding domain-like"/>
    <property type="match status" value="1"/>
</dbReference>
<comment type="pathway">
    <text evidence="4 5">Purine metabolism; IMP biosynthesis via de novo pathway; 5-amino-1-(5-phospho-D-ribosyl)imidazole-4-carboxylate from 5-amino-1-(5-phospho-D-ribosyl)imidazole (N5-CAIR route): step 1/2.</text>
</comment>
<dbReference type="UniPathway" id="UPA00074">
    <property type="reaction ID" value="UER00942"/>
</dbReference>
<dbReference type="GO" id="GO:0005829">
    <property type="term" value="C:cytosol"/>
    <property type="evidence" value="ECO:0007669"/>
    <property type="project" value="TreeGrafter"/>
</dbReference>
<evidence type="ECO:0000256" key="3">
    <source>
        <dbReference type="ARBA" id="ARBA00022840"/>
    </source>
</evidence>
<feature type="binding site" evidence="4">
    <location>
        <position position="101"/>
    </location>
    <ligand>
        <name>ATP</name>
        <dbReference type="ChEBI" id="CHEBI:30616"/>
    </ligand>
</feature>
<dbReference type="STRING" id="915059.NH26_17675"/>
<dbReference type="PANTHER" id="PTHR11609">
    <property type="entry name" value="PURINE BIOSYNTHESIS PROTEIN 6/7, PUR6/7"/>
    <property type="match status" value="1"/>
</dbReference>
<evidence type="ECO:0000256" key="5">
    <source>
        <dbReference type="RuleBase" id="RU361200"/>
    </source>
</evidence>
<dbReference type="InterPro" id="IPR003135">
    <property type="entry name" value="ATP-grasp_carboxylate-amine"/>
</dbReference>
<dbReference type="NCBIfam" id="TIGR01161">
    <property type="entry name" value="purK"/>
    <property type="match status" value="1"/>
</dbReference>
<dbReference type="EMBL" id="JRYR02000001">
    <property type="protein sequence ID" value="OHX68041.1"/>
    <property type="molecule type" value="Genomic_DNA"/>
</dbReference>
<comment type="caution">
    <text evidence="4">Lacks conserved residue(s) required for the propagation of feature annotation.</text>
</comment>
<comment type="function">
    <text evidence="4">Catalyzes the ATP-dependent conversion of 5-aminoimidazole ribonucleotide (AIR) and HCO(3)(-) to N5-carboxyaminoimidazole ribonucleotide (N5-CAIR).</text>
</comment>